<dbReference type="VEuPathDB" id="FungiDB:SOCG_04358"/>
<dbReference type="GO" id="GO:0005680">
    <property type="term" value="C:anaphase-promoting complex"/>
    <property type="evidence" value="ECO:0007669"/>
    <property type="project" value="EnsemblFungi"/>
</dbReference>
<feature type="compositionally biased region" description="Basic and acidic residues" evidence="2">
    <location>
        <begin position="49"/>
        <end position="60"/>
    </location>
</feature>
<dbReference type="InterPro" id="IPR018860">
    <property type="entry name" value="APC_suCDC26"/>
</dbReference>
<dbReference type="Pfam" id="PF10471">
    <property type="entry name" value="ANAPC_CDC26"/>
    <property type="match status" value="1"/>
</dbReference>
<gene>
    <name evidence="3" type="ORF">SOCG_04358</name>
</gene>
<evidence type="ECO:0000256" key="2">
    <source>
        <dbReference type="SAM" id="MobiDB-lite"/>
    </source>
</evidence>
<proteinExistence type="predicted"/>
<evidence type="ECO:0000256" key="1">
    <source>
        <dbReference type="ARBA" id="ARBA00022786"/>
    </source>
</evidence>
<keyword evidence="1" id="KW-0833">Ubl conjugation pathway</keyword>
<sequence>MLRKQPTAIQITAEDVFEYDDEKLKENHDFSSPSHNLSHRPKDTSATMQEKKNLSKERRIGIVPGEEQYAHP</sequence>
<dbReference type="GeneID" id="25033322"/>
<dbReference type="HOGENOM" id="CLU_2723626_0_0_1"/>
<protein>
    <submittedName>
        <fullName evidence="3">Anaphase-promoting complex subunit Hcn1</fullName>
    </submittedName>
</protein>
<dbReference type="AlphaFoldDB" id="S9PT00"/>
<name>S9PT00_SCHOY</name>
<dbReference type="GO" id="GO:0031536">
    <property type="term" value="P:positive regulation of exit from mitosis"/>
    <property type="evidence" value="ECO:0007669"/>
    <property type="project" value="EnsemblFungi"/>
</dbReference>
<evidence type="ECO:0000313" key="3">
    <source>
        <dbReference type="EMBL" id="EPX70598.1"/>
    </source>
</evidence>
<dbReference type="RefSeq" id="XP_013020654.1">
    <property type="nucleotide sequence ID" value="XM_013165200.1"/>
</dbReference>
<reference evidence="3 4" key="1">
    <citation type="journal article" date="2011" name="Science">
        <title>Comparative functional genomics of the fission yeasts.</title>
        <authorList>
            <person name="Rhind N."/>
            <person name="Chen Z."/>
            <person name="Yassour M."/>
            <person name="Thompson D.A."/>
            <person name="Haas B.J."/>
            <person name="Habib N."/>
            <person name="Wapinski I."/>
            <person name="Roy S."/>
            <person name="Lin M.F."/>
            <person name="Heiman D.I."/>
            <person name="Young S.K."/>
            <person name="Furuya K."/>
            <person name="Guo Y."/>
            <person name="Pidoux A."/>
            <person name="Chen H.M."/>
            <person name="Robbertse B."/>
            <person name="Goldberg J.M."/>
            <person name="Aoki K."/>
            <person name="Bayne E.H."/>
            <person name="Berlin A.M."/>
            <person name="Desjardins C.A."/>
            <person name="Dobbs E."/>
            <person name="Dukaj L."/>
            <person name="Fan L."/>
            <person name="FitzGerald M.G."/>
            <person name="French C."/>
            <person name="Gujja S."/>
            <person name="Hansen K."/>
            <person name="Keifenheim D."/>
            <person name="Levin J.Z."/>
            <person name="Mosher R.A."/>
            <person name="Mueller C.A."/>
            <person name="Pfiffner J."/>
            <person name="Priest M."/>
            <person name="Russ C."/>
            <person name="Smialowska A."/>
            <person name="Swoboda P."/>
            <person name="Sykes S.M."/>
            <person name="Vaughn M."/>
            <person name="Vengrova S."/>
            <person name="Yoder R."/>
            <person name="Zeng Q."/>
            <person name="Allshire R."/>
            <person name="Baulcombe D."/>
            <person name="Birren B.W."/>
            <person name="Brown W."/>
            <person name="Ekwall K."/>
            <person name="Kellis M."/>
            <person name="Leatherwood J."/>
            <person name="Levin H."/>
            <person name="Margalit H."/>
            <person name="Martienssen R."/>
            <person name="Nieduszynski C.A."/>
            <person name="Spatafora J.W."/>
            <person name="Friedman N."/>
            <person name="Dalgaard J.Z."/>
            <person name="Baumann P."/>
            <person name="Niki H."/>
            <person name="Regev A."/>
            <person name="Nusbaum C."/>
        </authorList>
    </citation>
    <scope>NUCLEOTIDE SEQUENCE [LARGE SCALE GENOMIC DNA]</scope>
    <source>
        <strain evidence="4">yFS286</strain>
    </source>
</reference>
<feature type="region of interest" description="Disordered" evidence="2">
    <location>
        <begin position="24"/>
        <end position="72"/>
    </location>
</feature>
<dbReference type="GO" id="GO:0031145">
    <property type="term" value="P:anaphase-promoting complex-dependent catabolic process"/>
    <property type="evidence" value="ECO:0007669"/>
    <property type="project" value="InterPro"/>
</dbReference>
<evidence type="ECO:0000313" key="4">
    <source>
        <dbReference type="Proteomes" id="UP000016088"/>
    </source>
</evidence>
<dbReference type="Proteomes" id="UP000016088">
    <property type="component" value="Unassembled WGS sequence"/>
</dbReference>
<dbReference type="EMBL" id="KE503208">
    <property type="protein sequence ID" value="EPX70598.1"/>
    <property type="molecule type" value="Genomic_DNA"/>
</dbReference>
<dbReference type="OMA" id="PGEEQYA"/>
<dbReference type="OrthoDB" id="5302254at2759"/>
<accession>S9PT00</accession>
<organism evidence="3 4">
    <name type="scientific">Schizosaccharomyces octosporus (strain yFS286)</name>
    <name type="common">Fission yeast</name>
    <name type="synonym">Octosporomyces octosporus</name>
    <dbReference type="NCBI Taxonomy" id="483514"/>
    <lineage>
        <taxon>Eukaryota</taxon>
        <taxon>Fungi</taxon>
        <taxon>Dikarya</taxon>
        <taxon>Ascomycota</taxon>
        <taxon>Taphrinomycotina</taxon>
        <taxon>Schizosaccharomycetes</taxon>
        <taxon>Schizosaccharomycetales</taxon>
        <taxon>Schizosaccharomycetaceae</taxon>
        <taxon>Schizosaccharomyces</taxon>
    </lineage>
</organism>
<keyword evidence="4" id="KW-1185">Reference proteome</keyword>